<organism evidence="2 3">
    <name type="scientific">Portunus trituberculatus</name>
    <name type="common">Swimming crab</name>
    <name type="synonym">Neptunus trituberculatus</name>
    <dbReference type="NCBI Taxonomy" id="210409"/>
    <lineage>
        <taxon>Eukaryota</taxon>
        <taxon>Metazoa</taxon>
        <taxon>Ecdysozoa</taxon>
        <taxon>Arthropoda</taxon>
        <taxon>Crustacea</taxon>
        <taxon>Multicrustacea</taxon>
        <taxon>Malacostraca</taxon>
        <taxon>Eumalacostraca</taxon>
        <taxon>Eucarida</taxon>
        <taxon>Decapoda</taxon>
        <taxon>Pleocyemata</taxon>
        <taxon>Brachyura</taxon>
        <taxon>Eubrachyura</taxon>
        <taxon>Portunoidea</taxon>
        <taxon>Portunidae</taxon>
        <taxon>Portuninae</taxon>
        <taxon>Portunus</taxon>
    </lineage>
</organism>
<keyword evidence="3" id="KW-1185">Reference proteome</keyword>
<evidence type="ECO:0000256" key="1">
    <source>
        <dbReference type="SAM" id="MobiDB-lite"/>
    </source>
</evidence>
<reference evidence="2 3" key="1">
    <citation type="submission" date="2019-05" db="EMBL/GenBank/DDBJ databases">
        <title>Another draft genome of Portunus trituberculatus and its Hox gene families provides insights of decapod evolution.</title>
        <authorList>
            <person name="Jeong J.-H."/>
            <person name="Song I."/>
            <person name="Kim S."/>
            <person name="Choi T."/>
            <person name="Kim D."/>
            <person name="Ryu S."/>
            <person name="Kim W."/>
        </authorList>
    </citation>
    <scope>NUCLEOTIDE SEQUENCE [LARGE SCALE GENOMIC DNA]</scope>
    <source>
        <tissue evidence="2">Muscle</tissue>
    </source>
</reference>
<gene>
    <name evidence="2" type="ORF">E2C01_077732</name>
</gene>
<protein>
    <submittedName>
        <fullName evidence="2">Uncharacterized protein</fullName>
    </submittedName>
</protein>
<dbReference type="EMBL" id="VSRR010061352">
    <property type="protein sequence ID" value="MPC83042.1"/>
    <property type="molecule type" value="Genomic_DNA"/>
</dbReference>
<comment type="caution">
    <text evidence="2">The sequence shown here is derived from an EMBL/GenBank/DDBJ whole genome shotgun (WGS) entry which is preliminary data.</text>
</comment>
<feature type="region of interest" description="Disordered" evidence="1">
    <location>
        <begin position="60"/>
        <end position="122"/>
    </location>
</feature>
<feature type="compositionally biased region" description="Basic and acidic residues" evidence="1">
    <location>
        <begin position="99"/>
        <end position="111"/>
    </location>
</feature>
<dbReference type="AlphaFoldDB" id="A0A5B7IGS1"/>
<dbReference type="Proteomes" id="UP000324222">
    <property type="component" value="Unassembled WGS sequence"/>
</dbReference>
<feature type="compositionally biased region" description="Basic residues" evidence="1">
    <location>
        <begin position="75"/>
        <end position="87"/>
    </location>
</feature>
<name>A0A5B7IGS1_PORTR</name>
<proteinExistence type="predicted"/>
<evidence type="ECO:0000313" key="2">
    <source>
        <dbReference type="EMBL" id="MPC83042.1"/>
    </source>
</evidence>
<feature type="region of interest" description="Disordered" evidence="1">
    <location>
        <begin position="20"/>
        <end position="46"/>
    </location>
</feature>
<evidence type="ECO:0000313" key="3">
    <source>
        <dbReference type="Proteomes" id="UP000324222"/>
    </source>
</evidence>
<accession>A0A5B7IGS1</accession>
<feature type="compositionally biased region" description="Low complexity" evidence="1">
    <location>
        <begin position="60"/>
        <end position="74"/>
    </location>
</feature>
<sequence length="122" mass="12976">MRIVPLPADLLYVASDASTVASPLQERKSLPRRSRSRSSGSGNYAALGAGNMGLVNSCKGGAAVGTGVMTTGGKARSHAHSQSAHHTKSSEGLEMSETEVDRDNRRRINDNRRRHTSFSIAV</sequence>